<gene>
    <name evidence="5" type="ORF">AB8U03_02035</name>
</gene>
<comment type="similarity">
    <text evidence="1">Belongs to the BlaI transcriptional regulatory family.</text>
</comment>
<organism evidence="5 6">
    <name type="scientific">Clostridium moutaii</name>
    <dbReference type="NCBI Taxonomy" id="3240932"/>
    <lineage>
        <taxon>Bacteria</taxon>
        <taxon>Bacillati</taxon>
        <taxon>Bacillota</taxon>
        <taxon>Clostridia</taxon>
        <taxon>Eubacteriales</taxon>
        <taxon>Clostridiaceae</taxon>
        <taxon>Clostridium</taxon>
    </lineage>
</organism>
<comment type="caution">
    <text evidence="5">The sequence shown here is derived from an EMBL/GenBank/DDBJ whole genome shotgun (WGS) entry which is preliminary data.</text>
</comment>
<dbReference type="EMBL" id="JBGEWD010000001">
    <property type="protein sequence ID" value="MEY7998988.1"/>
    <property type="molecule type" value="Genomic_DNA"/>
</dbReference>
<dbReference type="Gene3D" id="1.10.4040.10">
    <property type="entry name" value="Penicillinase repressor domain"/>
    <property type="match status" value="1"/>
</dbReference>
<evidence type="ECO:0000256" key="3">
    <source>
        <dbReference type="ARBA" id="ARBA00023125"/>
    </source>
</evidence>
<evidence type="ECO:0000256" key="4">
    <source>
        <dbReference type="ARBA" id="ARBA00023163"/>
    </source>
</evidence>
<dbReference type="SUPFAM" id="SSF46785">
    <property type="entry name" value="Winged helix' DNA-binding domain"/>
    <property type="match status" value="1"/>
</dbReference>
<dbReference type="InterPro" id="IPR036388">
    <property type="entry name" value="WH-like_DNA-bd_sf"/>
</dbReference>
<keyword evidence="3" id="KW-0238">DNA-binding</keyword>
<keyword evidence="2" id="KW-0805">Transcription regulation</keyword>
<keyword evidence="4" id="KW-0804">Transcription</keyword>
<dbReference type="Proteomes" id="UP001564657">
    <property type="component" value="Unassembled WGS sequence"/>
</dbReference>
<dbReference type="InterPro" id="IPR005650">
    <property type="entry name" value="BlaI_family"/>
</dbReference>
<dbReference type="PIRSF" id="PIRSF019455">
    <property type="entry name" value="CopR_AtkY"/>
    <property type="match status" value="1"/>
</dbReference>
<protein>
    <submittedName>
        <fullName evidence="5">BlaI/MecI/CopY family transcriptional regulator</fullName>
    </submittedName>
</protein>
<reference evidence="5 6" key="1">
    <citation type="submission" date="2024-08" db="EMBL/GenBank/DDBJ databases">
        <title>Clostridium lapicellarii sp. nov., and Clostridium renhuaiense sp. nov., two species isolated from the mud in a fermentation cellar used for producing sauce-flavour Chinese liquors.</title>
        <authorList>
            <person name="Yang F."/>
            <person name="Wang H."/>
            <person name="Chen L.Q."/>
            <person name="Zhou N."/>
            <person name="Lu J.J."/>
            <person name="Pu X.X."/>
            <person name="Wan B."/>
            <person name="Wang L."/>
            <person name="Liu S.J."/>
        </authorList>
    </citation>
    <scope>NUCLEOTIDE SEQUENCE [LARGE SCALE GENOMIC DNA]</scope>
    <source>
        <strain evidence="5 6">MT-5</strain>
    </source>
</reference>
<dbReference type="Pfam" id="PF03965">
    <property type="entry name" value="Penicillinase_R"/>
    <property type="match status" value="1"/>
</dbReference>
<evidence type="ECO:0000256" key="1">
    <source>
        <dbReference type="ARBA" id="ARBA00011046"/>
    </source>
</evidence>
<evidence type="ECO:0000313" key="6">
    <source>
        <dbReference type="Proteomes" id="UP001564657"/>
    </source>
</evidence>
<keyword evidence="6" id="KW-1185">Reference proteome</keyword>
<evidence type="ECO:0000256" key="2">
    <source>
        <dbReference type="ARBA" id="ARBA00023015"/>
    </source>
</evidence>
<accession>A0ABV4BJL2</accession>
<dbReference type="InterPro" id="IPR036390">
    <property type="entry name" value="WH_DNA-bd_sf"/>
</dbReference>
<dbReference type="RefSeq" id="WP_369702857.1">
    <property type="nucleotide sequence ID" value="NZ_JBGEWD010000001.1"/>
</dbReference>
<proteinExistence type="inferred from homology"/>
<evidence type="ECO:0000313" key="5">
    <source>
        <dbReference type="EMBL" id="MEY7998988.1"/>
    </source>
</evidence>
<dbReference type="Gene3D" id="1.10.10.10">
    <property type="entry name" value="Winged helix-like DNA-binding domain superfamily/Winged helix DNA-binding domain"/>
    <property type="match status" value="1"/>
</dbReference>
<name>A0ABV4BJL2_9CLOT</name>
<sequence>MKIPKISDSEWQVMKIVWANKYCTANDIVQKISEAADWKPNTTTTLINRLLKKGIIDYEVDENDNKTYNYFAIVPESQCVKAESESFLRRVFNGSLNLMLENFINESKLSEDEIDKLKQILDKKKG</sequence>